<dbReference type="EMBL" id="JYDI01000313">
    <property type="protein sequence ID" value="KRY46019.1"/>
    <property type="molecule type" value="Genomic_DNA"/>
</dbReference>
<accession>A0A0V1CBB7</accession>
<gene>
    <name evidence="1" type="ORF">T03_1431</name>
</gene>
<evidence type="ECO:0000313" key="1">
    <source>
        <dbReference type="EMBL" id="KRY46019.1"/>
    </source>
</evidence>
<evidence type="ECO:0000313" key="2">
    <source>
        <dbReference type="Proteomes" id="UP000054653"/>
    </source>
</evidence>
<protein>
    <submittedName>
        <fullName evidence="1">Uncharacterized protein</fullName>
    </submittedName>
</protein>
<keyword evidence="2" id="KW-1185">Reference proteome</keyword>
<dbReference type="AlphaFoldDB" id="A0A0V1CBB7"/>
<comment type="caution">
    <text evidence="1">The sequence shown here is derived from an EMBL/GenBank/DDBJ whole genome shotgun (WGS) entry which is preliminary data.</text>
</comment>
<sequence>MNVLETRNELQYPGILMDQWLSKLNWPRTTSVTLLLPWTPYSSFDAQGIIRSTELENVSVDLQQCLHGPHPLC</sequence>
<proteinExistence type="predicted"/>
<organism evidence="1 2">
    <name type="scientific">Trichinella britovi</name>
    <name type="common">Parasitic roundworm</name>
    <dbReference type="NCBI Taxonomy" id="45882"/>
    <lineage>
        <taxon>Eukaryota</taxon>
        <taxon>Metazoa</taxon>
        <taxon>Ecdysozoa</taxon>
        <taxon>Nematoda</taxon>
        <taxon>Enoplea</taxon>
        <taxon>Dorylaimia</taxon>
        <taxon>Trichinellida</taxon>
        <taxon>Trichinellidae</taxon>
        <taxon>Trichinella</taxon>
    </lineage>
</organism>
<dbReference type="Proteomes" id="UP000054653">
    <property type="component" value="Unassembled WGS sequence"/>
</dbReference>
<reference evidence="1 2" key="1">
    <citation type="submission" date="2015-01" db="EMBL/GenBank/DDBJ databases">
        <title>Evolution of Trichinella species and genotypes.</title>
        <authorList>
            <person name="Korhonen P.K."/>
            <person name="Edoardo P."/>
            <person name="Giuseppe L.R."/>
            <person name="Gasser R.B."/>
        </authorList>
    </citation>
    <scope>NUCLEOTIDE SEQUENCE [LARGE SCALE GENOMIC DNA]</scope>
    <source>
        <strain evidence="1">ISS120</strain>
    </source>
</reference>
<name>A0A0V1CBB7_TRIBR</name>